<dbReference type="InterPro" id="IPR009000">
    <property type="entry name" value="Transl_B-barrel_sf"/>
</dbReference>
<dbReference type="InterPro" id="IPR038661">
    <property type="entry name" value="Ribosomal_eL33_sf"/>
</dbReference>
<dbReference type="GO" id="GO:1990904">
    <property type="term" value="C:ribonucleoprotein complex"/>
    <property type="evidence" value="ECO:0007669"/>
    <property type="project" value="UniProtKB-KW"/>
</dbReference>
<dbReference type="InterPro" id="IPR001780">
    <property type="entry name" value="Ribosomal_eL33"/>
</dbReference>
<protein>
    <recommendedName>
        <fullName evidence="4">Large ribosomal subunit protein eL33</fullName>
    </recommendedName>
    <alternativeName>
        <fullName evidence="5">60S ribosomal protein L35a</fullName>
    </alternativeName>
</protein>
<evidence type="ECO:0000313" key="7">
    <source>
        <dbReference type="Ensembl" id="ENSMMSP00000024980.1"/>
    </source>
</evidence>
<accession>A0A8C6ED62</accession>
<dbReference type="GeneTree" id="ENSGT00390000016972"/>
<dbReference type="Ensembl" id="ENSMMST00000027591.1">
    <property type="protein sequence ID" value="ENSMMSP00000024980.1"/>
    <property type="gene ID" value="ENSMMSG00000018805.1"/>
</dbReference>
<dbReference type="Pfam" id="PF01247">
    <property type="entry name" value="Ribosomal_L35Ae"/>
    <property type="match status" value="1"/>
</dbReference>
<dbReference type="Gene3D" id="2.40.10.190">
    <property type="entry name" value="translation elongation factor selb, chain A, domain 4"/>
    <property type="match status" value="1"/>
</dbReference>
<keyword evidence="2" id="KW-0689">Ribosomal protein</keyword>
<evidence type="ECO:0000256" key="1">
    <source>
        <dbReference type="ARBA" id="ARBA00009269"/>
    </source>
</evidence>
<evidence type="ECO:0000256" key="5">
    <source>
        <dbReference type="ARBA" id="ARBA00035530"/>
    </source>
</evidence>
<dbReference type="PANTHER" id="PTHR10902">
    <property type="entry name" value="60S RIBOSOMAL PROTEIN L35A"/>
    <property type="match status" value="1"/>
</dbReference>
<evidence type="ECO:0000256" key="6">
    <source>
        <dbReference type="ARBA" id="ARBA00045649"/>
    </source>
</evidence>
<comment type="similarity">
    <text evidence="1">Belongs to the eukaryotic ribosomal protein eL33 family.</text>
</comment>
<reference evidence="7" key="2">
    <citation type="submission" date="2025-09" db="UniProtKB">
        <authorList>
            <consortium name="Ensembl"/>
        </authorList>
    </citation>
    <scope>IDENTIFICATION</scope>
</reference>
<name>A0A8C6ED62_MOSMO</name>
<dbReference type="AlphaFoldDB" id="A0A8C6ED62"/>
<dbReference type="GO" id="GO:0006412">
    <property type="term" value="P:translation"/>
    <property type="evidence" value="ECO:0007669"/>
    <property type="project" value="InterPro"/>
</dbReference>
<evidence type="ECO:0000256" key="4">
    <source>
        <dbReference type="ARBA" id="ARBA00035228"/>
    </source>
</evidence>
<dbReference type="SUPFAM" id="SSF50447">
    <property type="entry name" value="Translation proteins"/>
    <property type="match status" value="1"/>
</dbReference>
<dbReference type="GO" id="GO:0003735">
    <property type="term" value="F:structural constituent of ribosome"/>
    <property type="evidence" value="ECO:0007669"/>
    <property type="project" value="InterPro"/>
</dbReference>
<evidence type="ECO:0000313" key="8">
    <source>
        <dbReference type="Proteomes" id="UP000694544"/>
    </source>
</evidence>
<sequence>MSGRLWSKAIFAGYKRGLQNQREHTALLKIEGVYAQDETEFYLGKRCAYVYKAKNNTYWDIRKSFICLYIQPVLLNI</sequence>
<keyword evidence="8" id="KW-1185">Reference proteome</keyword>
<proteinExistence type="inferred from homology"/>
<organism evidence="7 8">
    <name type="scientific">Moschus moschiferus</name>
    <name type="common">Siberian musk deer</name>
    <name type="synonym">Moschus sibiricus</name>
    <dbReference type="NCBI Taxonomy" id="68415"/>
    <lineage>
        <taxon>Eukaryota</taxon>
        <taxon>Metazoa</taxon>
        <taxon>Chordata</taxon>
        <taxon>Craniata</taxon>
        <taxon>Vertebrata</taxon>
        <taxon>Euteleostomi</taxon>
        <taxon>Mammalia</taxon>
        <taxon>Eutheria</taxon>
        <taxon>Laurasiatheria</taxon>
        <taxon>Artiodactyla</taxon>
        <taxon>Ruminantia</taxon>
        <taxon>Pecora</taxon>
        <taxon>Moschidae</taxon>
        <taxon>Moschus</taxon>
    </lineage>
</organism>
<keyword evidence="3" id="KW-0687">Ribonucleoprotein</keyword>
<evidence type="ECO:0000256" key="3">
    <source>
        <dbReference type="ARBA" id="ARBA00023274"/>
    </source>
</evidence>
<evidence type="ECO:0000256" key="2">
    <source>
        <dbReference type="ARBA" id="ARBA00022980"/>
    </source>
</evidence>
<dbReference type="Proteomes" id="UP000694544">
    <property type="component" value="Unplaced"/>
</dbReference>
<dbReference type="GO" id="GO:0005840">
    <property type="term" value="C:ribosome"/>
    <property type="evidence" value="ECO:0007669"/>
    <property type="project" value="UniProtKB-KW"/>
</dbReference>
<comment type="function">
    <text evidence="6">Component of the large ribosomal subunit. The ribosome is a large ribonucleoprotein complex responsible for the synthesis of proteins in the cell. Required for the proliferation and viability of hematopoietic cells.</text>
</comment>
<reference evidence="7" key="1">
    <citation type="submission" date="2025-08" db="UniProtKB">
        <authorList>
            <consortium name="Ensembl"/>
        </authorList>
    </citation>
    <scope>IDENTIFICATION</scope>
</reference>